<evidence type="ECO:0000256" key="14">
    <source>
        <dbReference type="ARBA" id="ARBA00023136"/>
    </source>
</evidence>
<keyword evidence="18" id="KW-1185">Reference proteome</keyword>
<evidence type="ECO:0000256" key="2">
    <source>
        <dbReference type="ARBA" id="ARBA00004173"/>
    </source>
</evidence>
<dbReference type="GO" id="GO:0004519">
    <property type="term" value="F:endonuclease activity"/>
    <property type="evidence" value="ECO:0007669"/>
    <property type="project" value="UniProtKB-KW"/>
</dbReference>
<dbReference type="Proteomes" id="UP000193218">
    <property type="component" value="Unassembled WGS sequence"/>
</dbReference>
<evidence type="ECO:0000256" key="8">
    <source>
        <dbReference type="ARBA" id="ARBA00022723"/>
    </source>
</evidence>
<keyword evidence="10" id="KW-0378">Hydrolase</keyword>
<evidence type="ECO:0000256" key="5">
    <source>
        <dbReference type="ARBA" id="ARBA00014651"/>
    </source>
</evidence>
<dbReference type="RefSeq" id="XP_021873887.1">
    <property type="nucleotide sequence ID" value="XM_022013752.1"/>
</dbReference>
<feature type="region of interest" description="Disordered" evidence="15">
    <location>
        <begin position="1"/>
        <end position="79"/>
    </location>
</feature>
<feature type="domain" description="TNase-like" evidence="16">
    <location>
        <begin position="131"/>
        <end position="290"/>
    </location>
</feature>
<dbReference type="GO" id="GO:0016787">
    <property type="term" value="F:hydrolase activity"/>
    <property type="evidence" value="ECO:0007669"/>
    <property type="project" value="UniProtKB-KW"/>
</dbReference>
<sequence>MRPNHEADRLPGPSSLPSRIGGPSRAPPPGYLLPSPLESITNLLPSFGSPKSSSASSTPTNSSSWPFASGSKDPSKPSKIDELLQNPAAVGLLSAVAALGIAGGGWYGYRVLWKRVRNVNDVTGPMLEKQRWIKGVVTSVGDGDNFRVFHTPGPFYRWPFKLRSVPSTSKELKDQTLHIRIAAVDAPENAHFGNPAQPYAKESWDWMKQLVTGKRVRVQLIRKDQYLRIVGVPYLSRFILPDKPIPLLMLKEGMGVVYESAGAEYGPWSVDYLKQLEAEARRAKKGMWGLKGKFEHPADYKKRMKIGGDEPVVTASPRTRRKKNASWLGRLLFWK</sequence>
<gene>
    <name evidence="17" type="ORF">BD324DRAFT_587298</name>
</gene>
<dbReference type="SMART" id="SM00318">
    <property type="entry name" value="SNc"/>
    <property type="match status" value="1"/>
</dbReference>
<dbReference type="PROSITE" id="PS50830">
    <property type="entry name" value="TNASE_3"/>
    <property type="match status" value="1"/>
</dbReference>
<comment type="caution">
    <text evidence="17">The sequence shown here is derived from an EMBL/GenBank/DDBJ whole genome shotgun (WGS) entry which is preliminary data.</text>
</comment>
<evidence type="ECO:0000256" key="4">
    <source>
        <dbReference type="ARBA" id="ARBA00013404"/>
    </source>
</evidence>
<keyword evidence="9" id="KW-0255">Endonuclease</keyword>
<organism evidence="17 18">
    <name type="scientific">Kockovaella imperatae</name>
    <dbReference type="NCBI Taxonomy" id="4999"/>
    <lineage>
        <taxon>Eukaryota</taxon>
        <taxon>Fungi</taxon>
        <taxon>Dikarya</taxon>
        <taxon>Basidiomycota</taxon>
        <taxon>Agaricomycotina</taxon>
        <taxon>Tremellomycetes</taxon>
        <taxon>Tremellales</taxon>
        <taxon>Cuniculitremaceae</taxon>
        <taxon>Kockovaella</taxon>
    </lineage>
</organism>
<dbReference type="FunCoup" id="A0A1Y1UQ52">
    <property type="interactions" value="3"/>
</dbReference>
<keyword evidence="8" id="KW-0479">Metal-binding</keyword>
<evidence type="ECO:0000256" key="15">
    <source>
        <dbReference type="SAM" id="MobiDB-lite"/>
    </source>
</evidence>
<evidence type="ECO:0000256" key="13">
    <source>
        <dbReference type="ARBA" id="ARBA00023128"/>
    </source>
</evidence>
<dbReference type="Gene3D" id="2.40.50.90">
    <property type="match status" value="1"/>
</dbReference>
<evidence type="ECO:0000313" key="17">
    <source>
        <dbReference type="EMBL" id="ORX40102.1"/>
    </source>
</evidence>
<dbReference type="GO" id="GO:0016020">
    <property type="term" value="C:membrane"/>
    <property type="evidence" value="ECO:0007669"/>
    <property type="project" value="UniProtKB-SubCell"/>
</dbReference>
<keyword evidence="11" id="KW-0106">Calcium</keyword>
<evidence type="ECO:0000256" key="3">
    <source>
        <dbReference type="ARBA" id="ARBA00005435"/>
    </source>
</evidence>
<dbReference type="InParanoid" id="A0A1Y1UQ52"/>
<evidence type="ECO:0000256" key="10">
    <source>
        <dbReference type="ARBA" id="ARBA00022801"/>
    </source>
</evidence>
<evidence type="ECO:0000256" key="12">
    <source>
        <dbReference type="ARBA" id="ARBA00022989"/>
    </source>
</evidence>
<dbReference type="InterPro" id="IPR016071">
    <property type="entry name" value="Staphylococal_nuclease_OB-fold"/>
</dbReference>
<proteinExistence type="inferred from homology"/>
<dbReference type="GeneID" id="33555560"/>
<protein>
    <recommendedName>
        <fullName evidence="4">Probable endonuclease LCL3</fullName>
    </recommendedName>
    <alternativeName>
        <fullName evidence="5">Probable endonuclease lcl3</fullName>
    </alternativeName>
</protein>
<keyword evidence="6" id="KW-0812">Transmembrane</keyword>
<dbReference type="STRING" id="4999.A0A1Y1UQ52"/>
<comment type="similarity">
    <text evidence="3">Belongs to the LCL3 family.</text>
</comment>
<keyword evidence="12" id="KW-1133">Transmembrane helix</keyword>
<evidence type="ECO:0000256" key="9">
    <source>
        <dbReference type="ARBA" id="ARBA00022759"/>
    </source>
</evidence>
<evidence type="ECO:0000256" key="7">
    <source>
        <dbReference type="ARBA" id="ARBA00022722"/>
    </source>
</evidence>
<dbReference type="AlphaFoldDB" id="A0A1Y1UQ52"/>
<dbReference type="EMBL" id="NBSH01000002">
    <property type="protein sequence ID" value="ORX40102.1"/>
    <property type="molecule type" value="Genomic_DNA"/>
</dbReference>
<dbReference type="GO" id="GO:0005739">
    <property type="term" value="C:mitochondrion"/>
    <property type="evidence" value="ECO:0007669"/>
    <property type="project" value="UniProtKB-SubCell"/>
</dbReference>
<dbReference type="OrthoDB" id="430293at2759"/>
<evidence type="ECO:0000256" key="6">
    <source>
        <dbReference type="ARBA" id="ARBA00022692"/>
    </source>
</evidence>
<keyword evidence="7" id="KW-0540">Nuclease</keyword>
<evidence type="ECO:0000256" key="1">
    <source>
        <dbReference type="ARBA" id="ARBA00004167"/>
    </source>
</evidence>
<dbReference type="Pfam" id="PF00565">
    <property type="entry name" value="SNase"/>
    <property type="match status" value="1"/>
</dbReference>
<feature type="compositionally biased region" description="Low complexity" evidence="15">
    <location>
        <begin position="45"/>
        <end position="66"/>
    </location>
</feature>
<dbReference type="PANTHER" id="PTHR12302:SF3">
    <property type="entry name" value="SERINE_THREONINE-PROTEIN KINASE 31"/>
    <property type="match status" value="1"/>
</dbReference>
<evidence type="ECO:0000313" key="18">
    <source>
        <dbReference type="Proteomes" id="UP000193218"/>
    </source>
</evidence>
<reference evidence="17 18" key="1">
    <citation type="submission" date="2017-03" db="EMBL/GenBank/DDBJ databases">
        <title>Widespread Adenine N6-methylation of Active Genes in Fungi.</title>
        <authorList>
            <consortium name="DOE Joint Genome Institute"/>
            <person name="Mondo S.J."/>
            <person name="Dannebaum R.O."/>
            <person name="Kuo R.C."/>
            <person name="Louie K.B."/>
            <person name="Bewick A.J."/>
            <person name="Labutti K."/>
            <person name="Haridas S."/>
            <person name="Kuo A."/>
            <person name="Salamov A."/>
            <person name="Ahrendt S.R."/>
            <person name="Lau R."/>
            <person name="Bowen B.P."/>
            <person name="Lipzen A."/>
            <person name="Sullivan W."/>
            <person name="Andreopoulos W.B."/>
            <person name="Clum A."/>
            <person name="Lindquist E."/>
            <person name="Daum C."/>
            <person name="Northen T.R."/>
            <person name="Ramamoorthy G."/>
            <person name="Schmitz R.J."/>
            <person name="Gryganskyi A."/>
            <person name="Culley D."/>
            <person name="Magnuson J."/>
            <person name="James T.Y."/>
            <person name="O'Malley M.A."/>
            <person name="Stajich J.E."/>
            <person name="Spatafora J.W."/>
            <person name="Visel A."/>
            <person name="Grigoriev I.V."/>
        </authorList>
    </citation>
    <scope>NUCLEOTIDE SEQUENCE [LARGE SCALE GENOMIC DNA]</scope>
    <source>
        <strain evidence="17 18">NRRL Y-17943</strain>
    </source>
</reference>
<evidence type="ECO:0000256" key="11">
    <source>
        <dbReference type="ARBA" id="ARBA00022837"/>
    </source>
</evidence>
<name>A0A1Y1UQ52_9TREE</name>
<dbReference type="FunFam" id="2.40.50.90:FF:000029">
    <property type="entry name" value="Probable endonuclease lcl3"/>
    <property type="match status" value="1"/>
</dbReference>
<accession>A0A1Y1UQ52</accession>
<evidence type="ECO:0000259" key="16">
    <source>
        <dbReference type="PROSITE" id="PS50830"/>
    </source>
</evidence>
<dbReference type="SUPFAM" id="SSF50199">
    <property type="entry name" value="Staphylococcal nuclease"/>
    <property type="match status" value="1"/>
</dbReference>
<dbReference type="PANTHER" id="PTHR12302">
    <property type="entry name" value="EBNA2 BINDING PROTEIN P100"/>
    <property type="match status" value="1"/>
</dbReference>
<keyword evidence="14" id="KW-0472">Membrane</keyword>
<keyword evidence="13" id="KW-0496">Mitochondrion</keyword>
<comment type="subcellular location">
    <subcellularLocation>
        <location evidence="1">Membrane</location>
        <topology evidence="1">Single-pass membrane protein</topology>
    </subcellularLocation>
    <subcellularLocation>
        <location evidence="2">Mitochondrion</location>
    </subcellularLocation>
</comment>
<dbReference type="GO" id="GO:0046872">
    <property type="term" value="F:metal ion binding"/>
    <property type="evidence" value="ECO:0007669"/>
    <property type="project" value="UniProtKB-KW"/>
</dbReference>
<dbReference type="InterPro" id="IPR035437">
    <property type="entry name" value="SNase_OB-fold_sf"/>
</dbReference>